<accession>A0ABD6B6U5</accession>
<sequence>MRNRSLLAVLLVLAVVAGAGAYVVLDDTEQTTVTFVDSENDTELATVAVDVSDTWDERYTGLSNHKALGPDEGMLFVHPREATHGYVMRDMAFPIDIVFVAENGTITTIHHAEVPPEGEESPTYEGYGKYVVEIPYEYTVKHGITVGDRVVIPEENRTAVPTTEADA</sequence>
<protein>
    <submittedName>
        <fullName evidence="1">DUF192 domain-containing protein</fullName>
    </submittedName>
</protein>
<dbReference type="RefSeq" id="WP_379731703.1">
    <property type="nucleotide sequence ID" value="NZ_JBHSWZ010000128.1"/>
</dbReference>
<dbReference type="AlphaFoldDB" id="A0ABD6B6U5"/>
<dbReference type="PANTHER" id="PTHR37953:SF1">
    <property type="entry name" value="UPF0127 PROTEIN MJ1496"/>
    <property type="match status" value="1"/>
</dbReference>
<keyword evidence="2" id="KW-1185">Reference proteome</keyword>
<name>A0ABD6B6U5_9EURY</name>
<proteinExistence type="predicted"/>
<evidence type="ECO:0000313" key="1">
    <source>
        <dbReference type="EMBL" id="MFD1526671.1"/>
    </source>
</evidence>
<dbReference type="InterPro" id="IPR038695">
    <property type="entry name" value="Saro_0823-like_sf"/>
</dbReference>
<dbReference type="PANTHER" id="PTHR37953">
    <property type="entry name" value="UPF0127 PROTEIN MJ1496"/>
    <property type="match status" value="1"/>
</dbReference>
<organism evidence="1 2">
    <name type="scientific">Halolamina salina</name>
    <dbReference type="NCBI Taxonomy" id="1220023"/>
    <lineage>
        <taxon>Archaea</taxon>
        <taxon>Methanobacteriati</taxon>
        <taxon>Methanobacteriota</taxon>
        <taxon>Stenosarchaea group</taxon>
        <taxon>Halobacteria</taxon>
        <taxon>Halobacteriales</taxon>
        <taxon>Haloferacaceae</taxon>
    </lineage>
</organism>
<comment type="caution">
    <text evidence="1">The sequence shown here is derived from an EMBL/GenBank/DDBJ whole genome shotgun (WGS) entry which is preliminary data.</text>
</comment>
<dbReference type="Proteomes" id="UP001597111">
    <property type="component" value="Unassembled WGS sequence"/>
</dbReference>
<dbReference type="Gene3D" id="2.60.120.1140">
    <property type="entry name" value="Protein of unknown function DUF192"/>
    <property type="match status" value="1"/>
</dbReference>
<reference evidence="1 2" key="1">
    <citation type="journal article" date="2019" name="Int. J. Syst. Evol. Microbiol.">
        <title>The Global Catalogue of Microorganisms (GCM) 10K type strain sequencing project: providing services to taxonomists for standard genome sequencing and annotation.</title>
        <authorList>
            <consortium name="The Broad Institute Genomics Platform"/>
            <consortium name="The Broad Institute Genome Sequencing Center for Infectious Disease"/>
            <person name="Wu L."/>
            <person name="Ma J."/>
        </authorList>
    </citation>
    <scope>NUCLEOTIDE SEQUENCE [LARGE SCALE GENOMIC DNA]</scope>
    <source>
        <strain evidence="1 2">CGMCC 1.12285</strain>
    </source>
</reference>
<gene>
    <name evidence="1" type="ORF">ACFR9S_10250</name>
</gene>
<dbReference type="InterPro" id="IPR003795">
    <property type="entry name" value="DUF192"/>
</dbReference>
<dbReference type="EMBL" id="JBHUDH010000115">
    <property type="protein sequence ID" value="MFD1526671.1"/>
    <property type="molecule type" value="Genomic_DNA"/>
</dbReference>
<dbReference type="Pfam" id="PF02643">
    <property type="entry name" value="DUF192"/>
    <property type="match status" value="1"/>
</dbReference>
<evidence type="ECO:0000313" key="2">
    <source>
        <dbReference type="Proteomes" id="UP001597111"/>
    </source>
</evidence>